<name>A0A7S4NTU5_9EUKA</name>
<dbReference type="PANTHER" id="PTHR13318">
    <property type="entry name" value="PARTNER OF PAIRED, ISOFORM B-RELATED"/>
    <property type="match status" value="1"/>
</dbReference>
<reference evidence="1" key="1">
    <citation type="submission" date="2021-01" db="EMBL/GenBank/DDBJ databases">
        <authorList>
            <person name="Corre E."/>
            <person name="Pelletier E."/>
            <person name="Niang G."/>
            <person name="Scheremetjew M."/>
            <person name="Finn R."/>
            <person name="Kale V."/>
            <person name="Holt S."/>
            <person name="Cochrane G."/>
            <person name="Meng A."/>
            <person name="Brown T."/>
            <person name="Cohen L."/>
        </authorList>
    </citation>
    <scope>NUCLEOTIDE SEQUENCE</scope>
    <source>
        <strain evidence="1">SoJaBio B1-5/56/2</strain>
    </source>
</reference>
<protein>
    <submittedName>
        <fullName evidence="1">Uncharacterized protein</fullName>
    </submittedName>
</protein>
<dbReference type="GO" id="GO:0031146">
    <property type="term" value="P:SCF-dependent proteasomal ubiquitin-dependent protein catabolic process"/>
    <property type="evidence" value="ECO:0007669"/>
    <property type="project" value="TreeGrafter"/>
</dbReference>
<accession>A0A7S4NTU5</accession>
<dbReference type="AlphaFoldDB" id="A0A7S4NTU5"/>
<sequence>MVMALLEKLLEKECYEGQGDLVAQKILDFMAKEKVVVTPRIIDMFSIFRIVSFKMIPFVPGLVNYLIEHLINSCPKWSDSLEDLSLRGCTYLSDTALLKACKFEKLKNIDVSFCERLSDMGLIHLLGLKGLTSVDLRGCDLVTEVGLGVLKTMNLKMIMCHHEDSNPIDLF</sequence>
<dbReference type="InterPro" id="IPR032675">
    <property type="entry name" value="LRR_dom_sf"/>
</dbReference>
<proteinExistence type="predicted"/>
<dbReference type="SUPFAM" id="SSF52047">
    <property type="entry name" value="RNI-like"/>
    <property type="match status" value="1"/>
</dbReference>
<organism evidence="1">
    <name type="scientific">Paramoeba aestuarina</name>
    <dbReference type="NCBI Taxonomy" id="180227"/>
    <lineage>
        <taxon>Eukaryota</taxon>
        <taxon>Amoebozoa</taxon>
        <taxon>Discosea</taxon>
        <taxon>Flabellinia</taxon>
        <taxon>Dactylopodida</taxon>
        <taxon>Paramoebidae</taxon>
        <taxon>Paramoeba</taxon>
    </lineage>
</organism>
<dbReference type="Gene3D" id="3.80.10.10">
    <property type="entry name" value="Ribonuclease Inhibitor"/>
    <property type="match status" value="1"/>
</dbReference>
<evidence type="ECO:0000313" key="1">
    <source>
        <dbReference type="EMBL" id="CAE2306863.1"/>
    </source>
</evidence>
<gene>
    <name evidence="1" type="ORF">NAES01612_LOCUS11986</name>
</gene>
<dbReference type="GO" id="GO:0019005">
    <property type="term" value="C:SCF ubiquitin ligase complex"/>
    <property type="evidence" value="ECO:0007669"/>
    <property type="project" value="TreeGrafter"/>
</dbReference>
<dbReference type="EMBL" id="HBKR01018247">
    <property type="protein sequence ID" value="CAE2306863.1"/>
    <property type="molecule type" value="Transcribed_RNA"/>
</dbReference>